<sequence>MVTIIDYKAFQKENGEKFYSLVVQGGVEAVKSKESGRTYLTAKTTNLACTFNEITCKSLIGTQLPGQIRKVEVEPYDYTDRETGEIVEMTHRYEYLSDEDAIINDNVIKPQEVY</sequence>
<dbReference type="Proteomes" id="UP000285211">
    <property type="component" value="Unassembled WGS sequence"/>
</dbReference>
<dbReference type="EMBL" id="SACJ01000008">
    <property type="protein sequence ID" value="RVT74448.1"/>
    <property type="molecule type" value="Genomic_DNA"/>
</dbReference>
<name>A0A3S2XG56_9FLAO</name>
<gene>
    <name evidence="1" type="ORF">EOD40_13130</name>
</gene>
<dbReference type="AlphaFoldDB" id="A0A3S2XG56"/>
<organism evidence="1 2">
    <name type="scientific">Flavobacterium sufflavum</name>
    <dbReference type="NCBI Taxonomy" id="1921138"/>
    <lineage>
        <taxon>Bacteria</taxon>
        <taxon>Pseudomonadati</taxon>
        <taxon>Bacteroidota</taxon>
        <taxon>Flavobacteriia</taxon>
        <taxon>Flavobacteriales</taxon>
        <taxon>Flavobacteriaceae</taxon>
        <taxon>Flavobacterium</taxon>
    </lineage>
</organism>
<accession>A0A3S2XG56</accession>
<dbReference type="OrthoDB" id="676860at2"/>
<evidence type="ECO:0000313" key="2">
    <source>
        <dbReference type="Proteomes" id="UP000285211"/>
    </source>
</evidence>
<protein>
    <submittedName>
        <fullName evidence="1">Uncharacterized protein</fullName>
    </submittedName>
</protein>
<dbReference type="RefSeq" id="WP_128196245.1">
    <property type="nucleotide sequence ID" value="NZ_SACJ01000008.1"/>
</dbReference>
<evidence type="ECO:0000313" key="1">
    <source>
        <dbReference type="EMBL" id="RVT74448.1"/>
    </source>
</evidence>
<reference evidence="1 2" key="1">
    <citation type="submission" date="2019-01" db="EMBL/GenBank/DDBJ databases">
        <authorList>
            <person name="Chen W.-M."/>
        </authorList>
    </citation>
    <scope>NUCLEOTIDE SEQUENCE [LARGE SCALE GENOMIC DNA]</scope>
    <source>
        <strain evidence="1 2">BBQ-12</strain>
    </source>
</reference>
<comment type="caution">
    <text evidence="1">The sequence shown here is derived from an EMBL/GenBank/DDBJ whole genome shotgun (WGS) entry which is preliminary data.</text>
</comment>
<keyword evidence="2" id="KW-1185">Reference proteome</keyword>
<proteinExistence type="predicted"/>